<dbReference type="SUPFAM" id="SSF48726">
    <property type="entry name" value="Immunoglobulin"/>
    <property type="match status" value="2"/>
</dbReference>
<keyword evidence="3" id="KW-0430">Lectin</keyword>
<evidence type="ECO:0000256" key="5">
    <source>
        <dbReference type="ARBA" id="ARBA00022989"/>
    </source>
</evidence>
<dbReference type="EMBL" id="OW240914">
    <property type="protein sequence ID" value="CAH2272597.1"/>
    <property type="molecule type" value="Genomic_DNA"/>
</dbReference>
<accession>A0AAD1VW82</accession>
<sequence>MDVTILLLIFWSLLGRIHTEDTFCTNQVGFIQVEEGGSVTIPCSFSYPKEDWDKSEITVHWRSGENSPCGRNEFIYNHTKPKPWTHENYTGRISMVGDPIRNKTASITIQNLNKKDGRMYCCRLQYKNHQNKDKQWQNPPGTFLRFPVTDTIYVDQLDAVPALQGETVIIPCYITYPTGSTFTVEKVTWRTANNDLCQDNGEPRVWNLENKSELIDQFSLVNFPANISLRIKNVKLSNKNWYCCEVTTESRTYITHRATELAITGKYVVC</sequence>
<evidence type="ECO:0000256" key="6">
    <source>
        <dbReference type="ARBA" id="ARBA00023136"/>
    </source>
</evidence>
<keyword evidence="2" id="KW-0812">Transmembrane</keyword>
<dbReference type="Pfam" id="PF07686">
    <property type="entry name" value="V-set"/>
    <property type="match status" value="1"/>
</dbReference>
<reference evidence="10" key="1">
    <citation type="submission" date="2022-03" db="EMBL/GenBank/DDBJ databases">
        <authorList>
            <person name="Alioto T."/>
            <person name="Alioto T."/>
            <person name="Gomez Garrido J."/>
        </authorList>
    </citation>
    <scope>NUCLEOTIDE SEQUENCE</scope>
</reference>
<dbReference type="GO" id="GO:0030246">
    <property type="term" value="F:carbohydrate binding"/>
    <property type="evidence" value="ECO:0007669"/>
    <property type="project" value="UniProtKB-KW"/>
</dbReference>
<protein>
    <submittedName>
        <fullName evidence="10">Sialic acid-binding Ig-like lectin 14</fullName>
    </submittedName>
</protein>
<dbReference type="InterPro" id="IPR036179">
    <property type="entry name" value="Ig-like_dom_sf"/>
</dbReference>
<dbReference type="InterPro" id="IPR003599">
    <property type="entry name" value="Ig_sub"/>
</dbReference>
<dbReference type="Proteomes" id="UP001295444">
    <property type="component" value="Chromosome 03"/>
</dbReference>
<comment type="similarity">
    <text evidence="7">Belongs to the immunoglobulin superfamily. SIGLEC (sialic acid binding Ig-like lectin) family.</text>
</comment>
<evidence type="ECO:0000256" key="4">
    <source>
        <dbReference type="ARBA" id="ARBA00022889"/>
    </source>
</evidence>
<dbReference type="GO" id="GO:0005886">
    <property type="term" value="C:plasma membrane"/>
    <property type="evidence" value="ECO:0007669"/>
    <property type="project" value="TreeGrafter"/>
</dbReference>
<feature type="domain" description="Ig-like" evidence="9">
    <location>
        <begin position="33"/>
        <end position="125"/>
    </location>
</feature>
<evidence type="ECO:0000256" key="8">
    <source>
        <dbReference type="SAM" id="SignalP"/>
    </source>
</evidence>
<dbReference type="GO" id="GO:0007155">
    <property type="term" value="P:cell adhesion"/>
    <property type="evidence" value="ECO:0007669"/>
    <property type="project" value="UniProtKB-KW"/>
</dbReference>
<proteinExistence type="inferred from homology"/>
<feature type="signal peptide" evidence="8">
    <location>
        <begin position="1"/>
        <end position="19"/>
    </location>
</feature>
<dbReference type="PROSITE" id="PS50835">
    <property type="entry name" value="IG_LIKE"/>
    <property type="match status" value="2"/>
</dbReference>
<dbReference type="InterPro" id="IPR007110">
    <property type="entry name" value="Ig-like_dom"/>
</dbReference>
<keyword evidence="6" id="KW-0472">Membrane</keyword>
<dbReference type="GO" id="GO:0033691">
    <property type="term" value="F:sialic acid binding"/>
    <property type="evidence" value="ECO:0007669"/>
    <property type="project" value="TreeGrafter"/>
</dbReference>
<dbReference type="AlphaFoldDB" id="A0AAD1VW82"/>
<keyword evidence="8" id="KW-0732">Signal</keyword>
<evidence type="ECO:0000313" key="10">
    <source>
        <dbReference type="EMBL" id="CAH2272597.1"/>
    </source>
</evidence>
<feature type="domain" description="Ig-like" evidence="9">
    <location>
        <begin position="147"/>
        <end position="255"/>
    </location>
</feature>
<evidence type="ECO:0000256" key="7">
    <source>
        <dbReference type="ARBA" id="ARBA00038361"/>
    </source>
</evidence>
<dbReference type="PANTHER" id="PTHR12035">
    <property type="entry name" value="SIALIC ACID BINDING IMMUNOGLOBULIN-LIKE LECTIN"/>
    <property type="match status" value="1"/>
</dbReference>
<organism evidence="10 11">
    <name type="scientific">Pelobates cultripes</name>
    <name type="common">Western spadefoot toad</name>
    <dbReference type="NCBI Taxonomy" id="61616"/>
    <lineage>
        <taxon>Eukaryota</taxon>
        <taxon>Metazoa</taxon>
        <taxon>Chordata</taxon>
        <taxon>Craniata</taxon>
        <taxon>Vertebrata</taxon>
        <taxon>Euteleostomi</taxon>
        <taxon>Amphibia</taxon>
        <taxon>Batrachia</taxon>
        <taxon>Anura</taxon>
        <taxon>Pelobatoidea</taxon>
        <taxon>Pelobatidae</taxon>
        <taxon>Pelobates</taxon>
    </lineage>
</organism>
<dbReference type="SMART" id="SM00409">
    <property type="entry name" value="IG"/>
    <property type="match status" value="2"/>
</dbReference>
<keyword evidence="11" id="KW-1185">Reference proteome</keyword>
<evidence type="ECO:0000259" key="9">
    <source>
        <dbReference type="PROSITE" id="PS50835"/>
    </source>
</evidence>
<comment type="subcellular location">
    <subcellularLocation>
        <location evidence="1">Membrane</location>
        <topology evidence="1">Single-pass membrane protein</topology>
    </subcellularLocation>
</comment>
<evidence type="ECO:0000313" key="11">
    <source>
        <dbReference type="Proteomes" id="UP001295444"/>
    </source>
</evidence>
<evidence type="ECO:0000256" key="3">
    <source>
        <dbReference type="ARBA" id="ARBA00022734"/>
    </source>
</evidence>
<keyword evidence="5" id="KW-1133">Transmembrane helix</keyword>
<dbReference type="InterPro" id="IPR051036">
    <property type="entry name" value="SIGLEC"/>
</dbReference>
<evidence type="ECO:0000256" key="2">
    <source>
        <dbReference type="ARBA" id="ARBA00022692"/>
    </source>
</evidence>
<evidence type="ECO:0000256" key="1">
    <source>
        <dbReference type="ARBA" id="ARBA00004167"/>
    </source>
</evidence>
<dbReference type="Gene3D" id="2.60.40.10">
    <property type="entry name" value="Immunoglobulins"/>
    <property type="match status" value="2"/>
</dbReference>
<gene>
    <name evidence="10" type="ORF">PECUL_23A006172</name>
</gene>
<feature type="chain" id="PRO_5041917900" evidence="8">
    <location>
        <begin position="20"/>
        <end position="270"/>
    </location>
</feature>
<keyword evidence="4" id="KW-0130">Cell adhesion</keyword>
<dbReference type="InterPro" id="IPR013106">
    <property type="entry name" value="Ig_V-set"/>
</dbReference>
<dbReference type="PANTHER" id="PTHR12035:SF125">
    <property type="entry name" value="SIALIC ACID-BINDING IG-LIKE LECTIN 5"/>
    <property type="match status" value="1"/>
</dbReference>
<dbReference type="InterPro" id="IPR013783">
    <property type="entry name" value="Ig-like_fold"/>
</dbReference>
<name>A0AAD1VW82_PELCU</name>